<dbReference type="EMBL" id="CP051141">
    <property type="protein sequence ID" value="QIW98804.1"/>
    <property type="molecule type" value="Genomic_DNA"/>
</dbReference>
<dbReference type="OrthoDB" id="3946808at2759"/>
<feature type="compositionally biased region" description="Polar residues" evidence="1">
    <location>
        <begin position="25"/>
        <end position="34"/>
    </location>
</feature>
<dbReference type="Proteomes" id="UP000503462">
    <property type="component" value="Chromosome 3"/>
</dbReference>
<protein>
    <submittedName>
        <fullName evidence="2">Uncharacterized protein</fullName>
    </submittedName>
</protein>
<accession>A0A6H0XVX0</accession>
<reference evidence="2 3" key="1">
    <citation type="journal article" date="2016" name="Sci. Rep.">
        <title>Peltaster fructicola genome reveals evolution from an invasive phytopathogen to an ectophytic parasite.</title>
        <authorList>
            <person name="Xu C."/>
            <person name="Chen H."/>
            <person name="Gleason M.L."/>
            <person name="Xu J.R."/>
            <person name="Liu H."/>
            <person name="Zhang R."/>
            <person name="Sun G."/>
        </authorList>
    </citation>
    <scope>NUCLEOTIDE SEQUENCE [LARGE SCALE GENOMIC DNA]</scope>
    <source>
        <strain evidence="2 3">LNHT1506</strain>
    </source>
</reference>
<evidence type="ECO:0000256" key="1">
    <source>
        <dbReference type="SAM" id="MobiDB-lite"/>
    </source>
</evidence>
<name>A0A6H0XVX0_9PEZI</name>
<feature type="region of interest" description="Disordered" evidence="1">
    <location>
        <begin position="1"/>
        <end position="44"/>
    </location>
</feature>
<proteinExistence type="predicted"/>
<sequence length="583" mass="65466">MKSSTGKSRKPGADKKTSIALRPHQATNTEQTPTAEPKGSKEPVKELALALDEDEILEEIPIASSSESVADFAVADALSAELTRPLAELYNKPADDRIIRIRFRNEPTSIYSLEPSGNLLMTVVQYFQGHGARTLEQVQEYVEQKCPILSEVLANKDHRCGLVNMMLSSSLLFCTIIESGSELWNLSSTAVPWPKPQPPEAALTNDNYDDLSQQYDLYLSVVRRGPRMDSHKAGLDQVRMAKVYCARFMSVKAANSVRVIASADEIDPTLDLPYWSTYHSDEECLESEQMHQILSRIQQVCQANGREPRVVLVGSGFDCLGTNPSFWRLLPERHPFIEFCMTLAIDRDRDLLWPRGRYDSTLKVDWHHFDVRLLADLSTDASAIRHGWLPNRLISHSNFLIILALLKNYTDACLFLASLIPSYERGHRMSVTHRRLAIHINIAAADFISRAHSRMQSARRCAGVSRRCNLCHYSGPQELIRQKPGEILLRCPGPCLGEQPLPAIVRPLLSNSATGLVSRAVDESTATETAQHHTLASDGHFRASRAFNTTSLQPPYLRRFAYHARRRYHGLSAGLLSFEDDIR</sequence>
<dbReference type="AlphaFoldDB" id="A0A6H0XVX0"/>
<gene>
    <name evidence="2" type="ORF">AMS68_004322</name>
</gene>
<organism evidence="2 3">
    <name type="scientific">Peltaster fructicola</name>
    <dbReference type="NCBI Taxonomy" id="286661"/>
    <lineage>
        <taxon>Eukaryota</taxon>
        <taxon>Fungi</taxon>
        <taxon>Dikarya</taxon>
        <taxon>Ascomycota</taxon>
        <taxon>Pezizomycotina</taxon>
        <taxon>Dothideomycetes</taxon>
        <taxon>Dothideomycetes incertae sedis</taxon>
        <taxon>Peltaster</taxon>
    </lineage>
</organism>
<evidence type="ECO:0000313" key="2">
    <source>
        <dbReference type="EMBL" id="QIW98804.1"/>
    </source>
</evidence>
<evidence type="ECO:0000313" key="3">
    <source>
        <dbReference type="Proteomes" id="UP000503462"/>
    </source>
</evidence>
<keyword evidence="3" id="KW-1185">Reference proteome</keyword>